<protein>
    <recommendedName>
        <fullName evidence="2">C2H2-type domain-containing protein</fullName>
    </recommendedName>
</protein>
<keyword evidence="4" id="KW-1185">Reference proteome</keyword>
<reference evidence="3 4" key="1">
    <citation type="journal article" date="2023" name="Arcadia Sci">
        <title>De novo assembly of a long-read Amblyomma americanum tick genome.</title>
        <authorList>
            <person name="Chou S."/>
            <person name="Poskanzer K.E."/>
            <person name="Rollins M."/>
            <person name="Thuy-Boun P.S."/>
        </authorList>
    </citation>
    <scope>NUCLEOTIDE SEQUENCE [LARGE SCALE GENOMIC DNA]</scope>
    <source>
        <strain evidence="3">F_SG_1</strain>
        <tissue evidence="3">Salivary glands</tissue>
    </source>
</reference>
<dbReference type="Pfam" id="PF12874">
    <property type="entry name" value="zf-met"/>
    <property type="match status" value="1"/>
</dbReference>
<dbReference type="SUPFAM" id="SSF57667">
    <property type="entry name" value="beta-beta-alpha zinc fingers"/>
    <property type="match status" value="1"/>
</dbReference>
<comment type="caution">
    <text evidence="3">The sequence shown here is derived from an EMBL/GenBank/DDBJ whole genome shotgun (WGS) entry which is preliminary data.</text>
</comment>
<evidence type="ECO:0000313" key="3">
    <source>
        <dbReference type="EMBL" id="KAK8786623.1"/>
    </source>
</evidence>
<evidence type="ECO:0000313" key="4">
    <source>
        <dbReference type="Proteomes" id="UP001321473"/>
    </source>
</evidence>
<dbReference type="InterPro" id="IPR013087">
    <property type="entry name" value="Znf_C2H2_type"/>
</dbReference>
<proteinExistence type="predicted"/>
<dbReference type="AlphaFoldDB" id="A0AAQ4FIM4"/>
<sequence length="123" mass="14029">MEGQSAPPADSPHHEQNHGFSSYSESIVTENFVCDVCSVTVCSLPQLMQHLTGKRHKALVTALKLAVMRLPPNLRPPQLRMLPQKNGIVLCWGVSKLTYLYYRHRRPVMLNILPWDMSVLLFF</sequence>
<gene>
    <name evidence="3" type="ORF">V5799_023599</name>
</gene>
<dbReference type="InterPro" id="IPR036236">
    <property type="entry name" value="Znf_C2H2_sf"/>
</dbReference>
<evidence type="ECO:0000259" key="2">
    <source>
        <dbReference type="Pfam" id="PF12874"/>
    </source>
</evidence>
<dbReference type="Proteomes" id="UP001321473">
    <property type="component" value="Unassembled WGS sequence"/>
</dbReference>
<feature type="region of interest" description="Disordered" evidence="1">
    <location>
        <begin position="1"/>
        <end position="20"/>
    </location>
</feature>
<dbReference type="EMBL" id="JARKHS020002581">
    <property type="protein sequence ID" value="KAK8786623.1"/>
    <property type="molecule type" value="Genomic_DNA"/>
</dbReference>
<name>A0AAQ4FIM4_AMBAM</name>
<organism evidence="3 4">
    <name type="scientific">Amblyomma americanum</name>
    <name type="common">Lone star tick</name>
    <dbReference type="NCBI Taxonomy" id="6943"/>
    <lineage>
        <taxon>Eukaryota</taxon>
        <taxon>Metazoa</taxon>
        <taxon>Ecdysozoa</taxon>
        <taxon>Arthropoda</taxon>
        <taxon>Chelicerata</taxon>
        <taxon>Arachnida</taxon>
        <taxon>Acari</taxon>
        <taxon>Parasitiformes</taxon>
        <taxon>Ixodida</taxon>
        <taxon>Ixodoidea</taxon>
        <taxon>Ixodidae</taxon>
        <taxon>Amblyomminae</taxon>
        <taxon>Amblyomma</taxon>
    </lineage>
</organism>
<evidence type="ECO:0000256" key="1">
    <source>
        <dbReference type="SAM" id="MobiDB-lite"/>
    </source>
</evidence>
<dbReference type="Gene3D" id="3.30.160.60">
    <property type="entry name" value="Classic Zinc Finger"/>
    <property type="match status" value="1"/>
</dbReference>
<accession>A0AAQ4FIM4</accession>
<feature type="domain" description="C2H2-type" evidence="2">
    <location>
        <begin position="32"/>
        <end position="56"/>
    </location>
</feature>